<dbReference type="KEGG" id="otm:OSB_05560"/>
<evidence type="ECO:0000313" key="2">
    <source>
        <dbReference type="Proteomes" id="UP000067444"/>
    </source>
</evidence>
<dbReference type="RefSeq" id="WP_049833540.1">
    <property type="nucleotide sequence ID" value="NZ_CP012160.1"/>
</dbReference>
<dbReference type="Proteomes" id="UP000067444">
    <property type="component" value="Chromosome"/>
</dbReference>
<evidence type="ECO:0000313" key="1">
    <source>
        <dbReference type="EMBL" id="AKS45119.1"/>
    </source>
</evidence>
<dbReference type="OrthoDB" id="7849166at2"/>
<dbReference type="GO" id="GO:0016020">
    <property type="term" value="C:membrane"/>
    <property type="evidence" value="ECO:0007669"/>
    <property type="project" value="InterPro"/>
</dbReference>
<keyword evidence="2" id="KW-1185">Reference proteome</keyword>
<dbReference type="AlphaFoldDB" id="A0A0K0Y2F7"/>
<proteinExistence type="predicted"/>
<sequence>MKTLFIGTAIAMTAVTSAAAQELSYGRLIADFEMLSTPGGDVNASILGAEAGVRVQDFDFWINGTQVTISPDGVPVNLTADVSTIGAGYTFSGNYRVDVSSSNLGFGIGGTGLSIGLDEIGVAYDNGTFFGRLSFADINQPVPGVDGLLGLHVGYQFNDYADVSMSVHALDETSGTVDPLIILGGEYDTGQWGVKAEYASISLGGTDLSLISLAGNYQINDQWGVRGAYSTADIAGTDADLIRLGGTYNVNDKYTLYAGLSRVDLGGFEVDGFNIGMTMDFGDKPASYETTADRLLGVIETAGAFDY</sequence>
<dbReference type="EMBL" id="CP012160">
    <property type="protein sequence ID" value="AKS45119.1"/>
    <property type="molecule type" value="Genomic_DNA"/>
</dbReference>
<dbReference type="GO" id="GO:0015288">
    <property type="term" value="F:porin activity"/>
    <property type="evidence" value="ECO:0007669"/>
    <property type="project" value="InterPro"/>
</dbReference>
<accession>A0A0K0Y2F7</accession>
<gene>
    <name evidence="1" type="ORF">OSB_05560</name>
</gene>
<reference evidence="1 2" key="1">
    <citation type="journal article" date="2015" name="Genome Announc.">
        <title>Closed Genome Sequence of Octadecabacter temperatus SB1, the First Mesophilic Species of the Genus Octadecabacter.</title>
        <authorList>
            <person name="Voget S."/>
            <person name="Billerbeck S."/>
            <person name="Simon M."/>
            <person name="Daniel R."/>
        </authorList>
    </citation>
    <scope>NUCLEOTIDE SEQUENCE [LARGE SCALE GENOMIC DNA]</scope>
    <source>
        <strain evidence="1 2">SB1</strain>
    </source>
</reference>
<dbReference type="Gene3D" id="2.40.160.10">
    <property type="entry name" value="Porin"/>
    <property type="match status" value="1"/>
</dbReference>
<dbReference type="SUPFAM" id="SSF56935">
    <property type="entry name" value="Porins"/>
    <property type="match status" value="1"/>
</dbReference>
<name>A0A0K0Y2F7_9RHOB</name>
<dbReference type="InterPro" id="IPR023614">
    <property type="entry name" value="Porin_dom_sf"/>
</dbReference>
<protein>
    <submittedName>
        <fullName evidence="1">Uncharacterized protein</fullName>
    </submittedName>
</protein>
<organism evidence="1 2">
    <name type="scientific">Octadecabacter temperatus</name>
    <dbReference type="NCBI Taxonomy" id="1458307"/>
    <lineage>
        <taxon>Bacteria</taxon>
        <taxon>Pseudomonadati</taxon>
        <taxon>Pseudomonadota</taxon>
        <taxon>Alphaproteobacteria</taxon>
        <taxon>Rhodobacterales</taxon>
        <taxon>Roseobacteraceae</taxon>
        <taxon>Octadecabacter</taxon>
    </lineage>
</organism>